<evidence type="ECO:0000256" key="1">
    <source>
        <dbReference type="SAM" id="MobiDB-lite"/>
    </source>
</evidence>
<keyword evidence="2" id="KW-0812">Transmembrane</keyword>
<feature type="transmembrane region" description="Helical" evidence="2">
    <location>
        <begin position="6"/>
        <end position="27"/>
    </location>
</feature>
<dbReference type="Proteomes" id="UP000298111">
    <property type="component" value="Unassembled WGS sequence"/>
</dbReference>
<feature type="region of interest" description="Disordered" evidence="1">
    <location>
        <begin position="37"/>
        <end position="73"/>
    </location>
</feature>
<dbReference type="AlphaFoldDB" id="A0A8H1LBN6"/>
<evidence type="ECO:0000313" key="4">
    <source>
        <dbReference type="Proteomes" id="UP000298111"/>
    </source>
</evidence>
<protein>
    <submittedName>
        <fullName evidence="3">Uncharacterized protein</fullName>
    </submittedName>
</protein>
<reference evidence="3 4" key="1">
    <citation type="submission" date="2018-10" db="EMBL/GenBank/DDBJ databases">
        <title>Isolation of pseudouridimycin from Streptomyces albus DSM 40763.</title>
        <authorList>
            <person name="Rosenqvist P."/>
            <person name="Metsae-Ketelae M."/>
            <person name="Virta P."/>
        </authorList>
    </citation>
    <scope>NUCLEOTIDE SEQUENCE [LARGE SCALE GENOMIC DNA]</scope>
    <source>
        <strain evidence="3 4">DSM 40763</strain>
    </source>
</reference>
<feature type="compositionally biased region" description="Gly residues" evidence="1">
    <location>
        <begin position="43"/>
        <end position="73"/>
    </location>
</feature>
<gene>
    <name evidence="3" type="ORF">D8771_19610</name>
</gene>
<dbReference type="RefSeq" id="WP_167858833.1">
    <property type="nucleotide sequence ID" value="NZ_CP103060.1"/>
</dbReference>
<sequence>MEHLGPALGIVALGMFVQAIVSLFRIANGKPAFRRRRRRGGSWWAGGGGGRGGGSCGGGGCGGGGCGGGGGSS</sequence>
<dbReference type="GeneID" id="75182428"/>
<accession>A0A8H1LBN6</accession>
<comment type="caution">
    <text evidence="3">The sequence shown here is derived from an EMBL/GenBank/DDBJ whole genome shotgun (WGS) entry which is preliminary data.</text>
</comment>
<name>A0A8H1LBN6_9ACTN</name>
<proteinExistence type="predicted"/>
<evidence type="ECO:0000256" key="2">
    <source>
        <dbReference type="SAM" id="Phobius"/>
    </source>
</evidence>
<keyword evidence="2" id="KW-0472">Membrane</keyword>
<evidence type="ECO:0000313" key="3">
    <source>
        <dbReference type="EMBL" id="TGG81605.1"/>
    </source>
</evidence>
<organism evidence="3 4">
    <name type="scientific">Streptomyces albus</name>
    <dbReference type="NCBI Taxonomy" id="1888"/>
    <lineage>
        <taxon>Bacteria</taxon>
        <taxon>Bacillati</taxon>
        <taxon>Actinomycetota</taxon>
        <taxon>Actinomycetes</taxon>
        <taxon>Kitasatosporales</taxon>
        <taxon>Streptomycetaceae</taxon>
        <taxon>Streptomyces</taxon>
    </lineage>
</organism>
<dbReference type="EMBL" id="RCIY01000065">
    <property type="protein sequence ID" value="TGG81605.1"/>
    <property type="molecule type" value="Genomic_DNA"/>
</dbReference>
<keyword evidence="2" id="KW-1133">Transmembrane helix</keyword>